<reference evidence="3" key="1">
    <citation type="submission" date="2016-11" db="EMBL/GenBank/DDBJ databases">
        <authorList>
            <person name="Varghese N."/>
            <person name="Submissions S."/>
        </authorList>
    </citation>
    <scope>NUCLEOTIDE SEQUENCE [LARGE SCALE GENOMIC DNA]</scope>
    <source>
        <strain evidence="3">DSM 27370</strain>
    </source>
</reference>
<gene>
    <name evidence="2" type="ORF">SAMN05444362_101571</name>
</gene>
<dbReference type="AlphaFoldDB" id="A0A1M4UDN1"/>
<organism evidence="2 3">
    <name type="scientific">Dysgonomonas macrotermitis</name>
    <dbReference type="NCBI Taxonomy" id="1346286"/>
    <lineage>
        <taxon>Bacteria</taxon>
        <taxon>Pseudomonadati</taxon>
        <taxon>Bacteroidota</taxon>
        <taxon>Bacteroidia</taxon>
        <taxon>Bacteroidales</taxon>
        <taxon>Dysgonomonadaceae</taxon>
        <taxon>Dysgonomonas</taxon>
    </lineage>
</organism>
<dbReference type="InterPro" id="IPR025635">
    <property type="entry name" value="DUF4293"/>
</dbReference>
<dbReference type="EMBL" id="FQUC01000001">
    <property type="protein sequence ID" value="SHE54784.1"/>
    <property type="molecule type" value="Genomic_DNA"/>
</dbReference>
<dbReference type="STRING" id="1346286.SAMN05444362_101571"/>
<feature type="transmembrane region" description="Helical" evidence="1">
    <location>
        <begin position="117"/>
        <end position="136"/>
    </location>
</feature>
<keyword evidence="1" id="KW-0472">Membrane</keyword>
<name>A0A1M4UDN1_9BACT</name>
<keyword evidence="1" id="KW-0812">Transmembrane</keyword>
<keyword evidence="3" id="KW-1185">Reference proteome</keyword>
<evidence type="ECO:0000313" key="3">
    <source>
        <dbReference type="Proteomes" id="UP000184480"/>
    </source>
</evidence>
<dbReference type="Pfam" id="PF14126">
    <property type="entry name" value="DUF4293"/>
    <property type="match status" value="1"/>
</dbReference>
<evidence type="ECO:0000313" key="2">
    <source>
        <dbReference type="EMBL" id="SHE54784.1"/>
    </source>
</evidence>
<dbReference type="Proteomes" id="UP000184480">
    <property type="component" value="Unassembled WGS sequence"/>
</dbReference>
<sequence>MIQRIQSIFLLVAAILMAVTVFSPLAFLADNADGYFIARCLGFYKNGVGLEYPTCGVIVIAALVTVLLFITIFLYKKRKLQLKLCYTSIVIILAFYGTFYAYLQAGLTATATTFVNVKYGLLLPVIALIFIILAITKIKADEKLIQSLNRIR</sequence>
<keyword evidence="1" id="KW-1133">Transmembrane helix</keyword>
<protein>
    <recommendedName>
        <fullName evidence="4">DUF4293 family protein</fullName>
    </recommendedName>
</protein>
<feature type="transmembrane region" description="Helical" evidence="1">
    <location>
        <begin position="84"/>
        <end position="105"/>
    </location>
</feature>
<accession>A0A1M4UDN1</accession>
<dbReference type="RefSeq" id="WP_062175637.1">
    <property type="nucleotide sequence ID" value="NZ_BBXL01000001.1"/>
</dbReference>
<evidence type="ECO:0000256" key="1">
    <source>
        <dbReference type="SAM" id="Phobius"/>
    </source>
</evidence>
<feature type="transmembrane region" description="Helical" evidence="1">
    <location>
        <begin position="52"/>
        <end position="75"/>
    </location>
</feature>
<proteinExistence type="predicted"/>
<evidence type="ECO:0008006" key="4">
    <source>
        <dbReference type="Google" id="ProtNLM"/>
    </source>
</evidence>
<dbReference type="OrthoDB" id="594989at2"/>